<evidence type="ECO:0000313" key="2">
    <source>
        <dbReference type="EMBL" id="KRK38811.1"/>
    </source>
</evidence>
<dbReference type="PANTHER" id="PTHR42879">
    <property type="entry name" value="3-OXOACYL-(ACYL-CARRIER-PROTEIN) REDUCTASE"/>
    <property type="match status" value="1"/>
</dbReference>
<reference evidence="2 3" key="1">
    <citation type="journal article" date="2015" name="Genome Announc.">
        <title>Expanding the biotechnology potential of lactobacilli through comparative genomics of 213 strains and associated genera.</title>
        <authorList>
            <person name="Sun Z."/>
            <person name="Harris H.M."/>
            <person name="McCann A."/>
            <person name="Guo C."/>
            <person name="Argimon S."/>
            <person name="Zhang W."/>
            <person name="Yang X."/>
            <person name="Jeffery I.B."/>
            <person name="Cooney J.C."/>
            <person name="Kagawa T.F."/>
            <person name="Liu W."/>
            <person name="Song Y."/>
            <person name="Salvetti E."/>
            <person name="Wrobel A."/>
            <person name="Rasinkangas P."/>
            <person name="Parkhill J."/>
            <person name="Rea M.C."/>
            <person name="O'Sullivan O."/>
            <person name="Ritari J."/>
            <person name="Douillard F.P."/>
            <person name="Paul Ross R."/>
            <person name="Yang R."/>
            <person name="Briner A.E."/>
            <person name="Felis G.E."/>
            <person name="de Vos W.M."/>
            <person name="Barrangou R."/>
            <person name="Klaenhammer T.R."/>
            <person name="Caufield P.W."/>
            <person name="Cui Y."/>
            <person name="Zhang H."/>
            <person name="O'Toole P.W."/>
        </authorList>
    </citation>
    <scope>NUCLEOTIDE SEQUENCE [LARGE SCALE GENOMIC DNA]</scope>
    <source>
        <strain evidence="2 3">DSM 20534</strain>
    </source>
</reference>
<sequence>MKRAIVFGATGGIGQAVVADLAARGWSLYLQYNQQAELAQNMATDLGRRYQDQDFLPFRYDMAENQQPADFFADFLAVNALIFAQGVTDYHLFAAQSNETIDRILQINLVQPLKIVKYFEPQLLNTKHSRIIFIGSVYGRNGSALEAVYSTTKGGLSAFASAYAKEVATAGLTVNVVAPGAVATPMTADFSTNELTQLKAEIPVSRIAEPRDISYWVQNIVDERADYLTGQTIYVDGGWLV</sequence>
<dbReference type="AlphaFoldDB" id="A0A0R1GWV1"/>
<accession>A0A0R1GWV1</accession>
<dbReference type="NCBIfam" id="NF047420">
    <property type="entry name" value="EF_P_mod_YmfI"/>
    <property type="match status" value="1"/>
</dbReference>
<dbReference type="InterPro" id="IPR020904">
    <property type="entry name" value="Sc_DH/Rdtase_CS"/>
</dbReference>
<dbReference type="InterPro" id="IPR050259">
    <property type="entry name" value="SDR"/>
</dbReference>
<keyword evidence="3" id="KW-1185">Reference proteome</keyword>
<dbReference type="PROSITE" id="PS00061">
    <property type="entry name" value="ADH_SHORT"/>
    <property type="match status" value="1"/>
</dbReference>
<evidence type="ECO:0000256" key="1">
    <source>
        <dbReference type="ARBA" id="ARBA00006484"/>
    </source>
</evidence>
<dbReference type="PRINTS" id="PR00081">
    <property type="entry name" value="GDHRDH"/>
</dbReference>
<dbReference type="Gene3D" id="3.40.50.720">
    <property type="entry name" value="NAD(P)-binding Rossmann-like Domain"/>
    <property type="match status" value="1"/>
</dbReference>
<dbReference type="SUPFAM" id="SSF51735">
    <property type="entry name" value="NAD(P)-binding Rossmann-fold domains"/>
    <property type="match status" value="1"/>
</dbReference>
<dbReference type="InterPro" id="IPR036291">
    <property type="entry name" value="NAD(P)-bd_dom_sf"/>
</dbReference>
<dbReference type="RefSeq" id="WP_056945961.1">
    <property type="nucleotide sequence ID" value="NZ_AZCV01000001.1"/>
</dbReference>
<proteinExistence type="inferred from homology"/>
<dbReference type="CDD" id="cd05233">
    <property type="entry name" value="SDR_c"/>
    <property type="match status" value="1"/>
</dbReference>
<dbReference type="InterPro" id="IPR002347">
    <property type="entry name" value="SDR_fam"/>
</dbReference>
<comment type="similarity">
    <text evidence="1">Belongs to the short-chain dehydrogenases/reductases (SDR) family.</text>
</comment>
<protein>
    <submittedName>
        <fullName evidence="2">3-oxoacyl-acyl carrier protein reductase</fullName>
    </submittedName>
</protein>
<dbReference type="PATRIC" id="fig|1423722.3.peg.512"/>
<dbReference type="PANTHER" id="PTHR42879:SF2">
    <property type="entry name" value="3-OXOACYL-[ACYL-CARRIER-PROTEIN] REDUCTASE FABG"/>
    <property type="match status" value="1"/>
</dbReference>
<dbReference type="GO" id="GO:0032787">
    <property type="term" value="P:monocarboxylic acid metabolic process"/>
    <property type="evidence" value="ECO:0007669"/>
    <property type="project" value="UniProtKB-ARBA"/>
</dbReference>
<organism evidence="2 3">
    <name type="scientific">Amylolactobacillus amylotrophicus DSM 20534</name>
    <dbReference type="NCBI Taxonomy" id="1423722"/>
    <lineage>
        <taxon>Bacteria</taxon>
        <taxon>Bacillati</taxon>
        <taxon>Bacillota</taxon>
        <taxon>Bacilli</taxon>
        <taxon>Lactobacillales</taxon>
        <taxon>Lactobacillaceae</taxon>
        <taxon>Amylolactobacillus</taxon>
    </lineage>
</organism>
<name>A0A0R1GWV1_9LACO</name>
<gene>
    <name evidence="2" type="ORF">FC62_GL000503</name>
</gene>
<comment type="caution">
    <text evidence="2">The sequence shown here is derived from an EMBL/GenBank/DDBJ whole genome shotgun (WGS) entry which is preliminary data.</text>
</comment>
<dbReference type="Pfam" id="PF00106">
    <property type="entry name" value="adh_short"/>
    <property type="match status" value="1"/>
</dbReference>
<dbReference type="EMBL" id="AZCV01000001">
    <property type="protein sequence ID" value="KRK38811.1"/>
    <property type="molecule type" value="Genomic_DNA"/>
</dbReference>
<dbReference type="Proteomes" id="UP000050909">
    <property type="component" value="Unassembled WGS sequence"/>
</dbReference>
<evidence type="ECO:0000313" key="3">
    <source>
        <dbReference type="Proteomes" id="UP000050909"/>
    </source>
</evidence>